<dbReference type="Pfam" id="PF18322">
    <property type="entry name" value="CLIP_1"/>
    <property type="match status" value="1"/>
</dbReference>
<dbReference type="GO" id="GO:0005576">
    <property type="term" value="C:extracellular region"/>
    <property type="evidence" value="ECO:0007669"/>
    <property type="project" value="UniProtKB-SubCell"/>
</dbReference>
<organism evidence="8 9">
    <name type="scientific">Hypothenemus hampei</name>
    <name type="common">Coffee berry borer</name>
    <dbReference type="NCBI Taxonomy" id="57062"/>
    <lineage>
        <taxon>Eukaryota</taxon>
        <taxon>Metazoa</taxon>
        <taxon>Ecdysozoa</taxon>
        <taxon>Arthropoda</taxon>
        <taxon>Hexapoda</taxon>
        <taxon>Insecta</taxon>
        <taxon>Pterygota</taxon>
        <taxon>Neoptera</taxon>
        <taxon>Endopterygota</taxon>
        <taxon>Coleoptera</taxon>
        <taxon>Polyphaga</taxon>
        <taxon>Cucujiformia</taxon>
        <taxon>Curculionidae</taxon>
        <taxon>Scolytinae</taxon>
        <taxon>Hypothenemus</taxon>
    </lineage>
</organism>
<protein>
    <recommendedName>
        <fullName evidence="4">Phenoloxidase-activating factor 2</fullName>
    </recommendedName>
    <alternativeName>
        <fullName evidence="5">Prophenoloxidase-activating factor II</fullName>
    </alternativeName>
</protein>
<comment type="caution">
    <text evidence="8">The sequence shown here is derived from an EMBL/GenBank/DDBJ whole genome shotgun (WGS) entry which is preliminary data.</text>
</comment>
<dbReference type="Proteomes" id="UP001566132">
    <property type="component" value="Unassembled WGS sequence"/>
</dbReference>
<evidence type="ECO:0000256" key="4">
    <source>
        <dbReference type="ARBA" id="ARBA00068096"/>
    </source>
</evidence>
<dbReference type="Pfam" id="PF00089">
    <property type="entry name" value="Trypsin"/>
    <property type="match status" value="1"/>
</dbReference>
<dbReference type="InterPro" id="IPR043504">
    <property type="entry name" value="Peptidase_S1_PA_chymotrypsin"/>
</dbReference>
<reference evidence="8 9" key="1">
    <citation type="submission" date="2024-05" db="EMBL/GenBank/DDBJ databases">
        <title>Genetic variation in Jamaican populations of the coffee berry borer (Hypothenemus hampei).</title>
        <authorList>
            <person name="Errbii M."/>
            <person name="Myrie A."/>
        </authorList>
    </citation>
    <scope>NUCLEOTIDE SEQUENCE [LARGE SCALE GENOMIC DNA]</scope>
    <source>
        <strain evidence="8">JA-Hopewell-2020-01-JO</strain>
        <tissue evidence="8">Whole body</tissue>
    </source>
</reference>
<dbReference type="SMART" id="SM00020">
    <property type="entry name" value="Tryp_SPc"/>
    <property type="match status" value="1"/>
</dbReference>
<keyword evidence="6" id="KW-0732">Signal</keyword>
<dbReference type="PANTHER" id="PTHR24258:SF129">
    <property type="entry name" value="LP15124P-RELATED"/>
    <property type="match status" value="1"/>
</dbReference>
<evidence type="ECO:0000313" key="9">
    <source>
        <dbReference type="Proteomes" id="UP001566132"/>
    </source>
</evidence>
<dbReference type="InterPro" id="IPR001254">
    <property type="entry name" value="Trypsin_dom"/>
</dbReference>
<keyword evidence="2" id="KW-0964">Secreted</keyword>
<feature type="signal peptide" evidence="6">
    <location>
        <begin position="1"/>
        <end position="17"/>
    </location>
</feature>
<evidence type="ECO:0000256" key="1">
    <source>
        <dbReference type="ARBA" id="ARBA00004613"/>
    </source>
</evidence>
<dbReference type="InterPro" id="IPR009003">
    <property type="entry name" value="Peptidase_S1_PA"/>
</dbReference>
<dbReference type="InterPro" id="IPR041515">
    <property type="entry name" value="PPAF-2-like_Clip"/>
</dbReference>
<evidence type="ECO:0000256" key="5">
    <source>
        <dbReference type="ARBA" id="ARBA00076468"/>
    </source>
</evidence>
<dbReference type="AlphaFoldDB" id="A0ABD1EY26"/>
<name>A0ABD1EY26_HYPHA</name>
<dbReference type="PRINTS" id="PR00722">
    <property type="entry name" value="CHYMOTRYPSIN"/>
</dbReference>
<gene>
    <name evidence="8" type="ORF">ABEB36_005386</name>
</gene>
<evidence type="ECO:0000259" key="7">
    <source>
        <dbReference type="PROSITE" id="PS50240"/>
    </source>
</evidence>
<accession>A0ABD1EY26</accession>
<dbReference type="Gene3D" id="2.40.10.10">
    <property type="entry name" value="Trypsin-like serine proteases"/>
    <property type="match status" value="2"/>
</dbReference>
<proteinExistence type="predicted"/>
<evidence type="ECO:0000256" key="2">
    <source>
        <dbReference type="ARBA" id="ARBA00022525"/>
    </source>
</evidence>
<dbReference type="EMBL" id="JBDJPC010000004">
    <property type="protein sequence ID" value="KAL1505941.1"/>
    <property type="molecule type" value="Genomic_DNA"/>
</dbReference>
<keyword evidence="3" id="KW-1015">Disulfide bond</keyword>
<dbReference type="PROSITE" id="PS50240">
    <property type="entry name" value="TRYPSIN_DOM"/>
    <property type="match status" value="1"/>
</dbReference>
<dbReference type="CDD" id="cd00190">
    <property type="entry name" value="Tryp_SPc"/>
    <property type="match status" value="1"/>
</dbReference>
<dbReference type="SUPFAM" id="SSF50494">
    <property type="entry name" value="Trypsin-like serine proteases"/>
    <property type="match status" value="1"/>
</dbReference>
<comment type="subcellular location">
    <subcellularLocation>
        <location evidence="1">Secreted</location>
    </subcellularLocation>
</comment>
<feature type="domain" description="Peptidase S1" evidence="7">
    <location>
        <begin position="176"/>
        <end position="427"/>
    </location>
</feature>
<evidence type="ECO:0000256" key="6">
    <source>
        <dbReference type="SAM" id="SignalP"/>
    </source>
</evidence>
<dbReference type="InterPro" id="IPR001314">
    <property type="entry name" value="Peptidase_S1A"/>
</dbReference>
<evidence type="ECO:0000313" key="8">
    <source>
        <dbReference type="EMBL" id="KAL1505941.1"/>
    </source>
</evidence>
<feature type="chain" id="PRO_5044866261" description="Phenoloxidase-activating factor 2" evidence="6">
    <location>
        <begin position="18"/>
        <end position="438"/>
    </location>
</feature>
<dbReference type="FunFam" id="2.40.10.10:FF:000038">
    <property type="entry name" value="Serine protease"/>
    <property type="match status" value="1"/>
</dbReference>
<evidence type="ECO:0000256" key="3">
    <source>
        <dbReference type="ARBA" id="ARBA00023157"/>
    </source>
</evidence>
<keyword evidence="9" id="KW-1185">Reference proteome</keyword>
<sequence length="438" mass="48274">MKLALVPIIAFLGSVHSQAAAKGGSSLADLIKEANRGKATSQTQPGEDAVLDRNIADIYGPQSELTPEVNRTILDIFGTPETVTSTTVRSSTTGNRDGSASGSDQCECVPYYLCRDNKTINTNGEGIIDIRINDNECTYIEVCCYKENRERTPITPAPIKRSGCGQRRPEGVGFRIKGDTDNEAQFGEFPWMVAILREETVDGNPTKLNVYKCGGSLIHPQVVITSAHCVTGDNKVFRVRAGEWDTQHTEELFPHQDRDVKDIVIHHHYYAGALYNDIAVLLLKEPFELAENVDIVCLPPQGTVSNSDKCYATGWGKDVYGKKGKYQVILKKVDLPVVPNDQCQELLRKTRLGKHFILHQSFMCAGGIHGKDTCNGDGGSPLVCPIQGEKDRYYQAGIVAWGIDCGVNPGVYANLPLFRDWIDEQVQKFGLDPTGYQY</sequence>
<dbReference type="PANTHER" id="PTHR24258">
    <property type="entry name" value="SERINE PROTEASE-RELATED"/>
    <property type="match status" value="1"/>
</dbReference>